<reference evidence="1" key="1">
    <citation type="submission" date="2020-05" db="EMBL/GenBank/DDBJ databases">
        <authorList>
            <person name="Chiriac C."/>
            <person name="Salcher M."/>
            <person name="Ghai R."/>
            <person name="Kavagutti S V."/>
        </authorList>
    </citation>
    <scope>NUCLEOTIDE SEQUENCE</scope>
</reference>
<accession>A0A6J7WYT3</accession>
<protein>
    <submittedName>
        <fullName evidence="1">Uncharacterized protein</fullName>
    </submittedName>
</protein>
<proteinExistence type="predicted"/>
<organism evidence="1">
    <name type="scientific">uncultured Caudovirales phage</name>
    <dbReference type="NCBI Taxonomy" id="2100421"/>
    <lineage>
        <taxon>Viruses</taxon>
        <taxon>Duplodnaviria</taxon>
        <taxon>Heunggongvirae</taxon>
        <taxon>Uroviricota</taxon>
        <taxon>Caudoviricetes</taxon>
        <taxon>Peduoviridae</taxon>
        <taxon>Maltschvirus</taxon>
        <taxon>Maltschvirus maltsch</taxon>
    </lineage>
</organism>
<dbReference type="EMBL" id="LR798316">
    <property type="protein sequence ID" value="CAB5223171.1"/>
    <property type="molecule type" value="Genomic_DNA"/>
</dbReference>
<evidence type="ECO:0000313" key="1">
    <source>
        <dbReference type="EMBL" id="CAB5223171.1"/>
    </source>
</evidence>
<sequence>MRIPAFIINYNRLTLPKNMAEFLSKNENVDVYIIDNNSSYKPLLDWYETCPYNVIHMGGNYGHTVFWEHKLYEKYVKKGLYILTDSDLDLSEIPDDWLEVLLEGLNKYEYNKVGFSLKTEDLPESTFRDEIVGWESQFCVPKAKALDALYTEAHIDTTFALHKTDEHGIYSSIRVNHPYTAKHIPWYYTDFNVLPDDEKYYFNNLKTSTLWSRQFNAKQNNDNN</sequence>
<gene>
    <name evidence="1" type="ORF">UFOVP385_3</name>
</gene>
<name>A0A6J7WYT3_9CAUD</name>